<sequence length="239" mass="27314">MEKTNIKLTTVIGIYLLVIAGLMLVATVFSVIIFNGFTGERADSTEKQVEEWLDEAKEAEKPDVLSFPQKGDYVIESENEVTESKIENCKKQDMDRFISFYKTSGMSRQIKGREVFIARVVNGYTVYVHYSMKAKGEMLALFLCLAIYILAIFVPSFVLIWKLKSMIYKIAEEKWRGEYETKQEMAQMAHDLKTPLTVIRGNADLLLENNTDPDARESLTSIINNSERIAQSILEILEK</sequence>
<feature type="transmembrane region" description="Helical" evidence="3">
    <location>
        <begin position="12"/>
        <end position="37"/>
    </location>
</feature>
<keyword evidence="6" id="KW-1185">Reference proteome</keyword>
<dbReference type="InterPro" id="IPR036097">
    <property type="entry name" value="HisK_dim/P_sf"/>
</dbReference>
<dbReference type="Proteomes" id="UP000183047">
    <property type="component" value="Unassembled WGS sequence"/>
</dbReference>
<feature type="transmembrane region" description="Helical" evidence="3">
    <location>
        <begin position="138"/>
        <end position="161"/>
    </location>
</feature>
<reference evidence="6" key="1">
    <citation type="submission" date="2016-10" db="EMBL/GenBank/DDBJ databases">
        <authorList>
            <person name="Varghese N."/>
            <person name="Submissions S."/>
        </authorList>
    </citation>
    <scope>NUCLEOTIDE SEQUENCE [LARGE SCALE GENOMIC DNA]</scope>
    <source>
        <strain evidence="6">XBD2006</strain>
    </source>
</reference>
<keyword evidence="5" id="KW-0808">Transferase</keyword>
<evidence type="ECO:0000256" key="1">
    <source>
        <dbReference type="ARBA" id="ARBA00000085"/>
    </source>
</evidence>
<dbReference type="Gene3D" id="1.10.287.130">
    <property type="match status" value="1"/>
</dbReference>
<keyword evidence="5" id="KW-0418">Kinase</keyword>
<evidence type="ECO:0000313" key="6">
    <source>
        <dbReference type="Proteomes" id="UP000183047"/>
    </source>
</evidence>
<keyword evidence="3" id="KW-1133">Transmembrane helix</keyword>
<keyword evidence="3" id="KW-0812">Transmembrane</keyword>
<dbReference type="Pfam" id="PF00512">
    <property type="entry name" value="HisKA"/>
    <property type="match status" value="1"/>
</dbReference>
<dbReference type="EC" id="2.7.13.3" evidence="2"/>
<evidence type="ECO:0000259" key="4">
    <source>
        <dbReference type="SMART" id="SM00388"/>
    </source>
</evidence>
<dbReference type="GO" id="GO:0000155">
    <property type="term" value="F:phosphorelay sensor kinase activity"/>
    <property type="evidence" value="ECO:0007669"/>
    <property type="project" value="InterPro"/>
</dbReference>
<dbReference type="EMBL" id="FMUR01000004">
    <property type="protein sequence ID" value="SCX89267.1"/>
    <property type="molecule type" value="Genomic_DNA"/>
</dbReference>
<proteinExistence type="predicted"/>
<dbReference type="CDD" id="cd00082">
    <property type="entry name" value="HisKA"/>
    <property type="match status" value="1"/>
</dbReference>
<dbReference type="InterPro" id="IPR003661">
    <property type="entry name" value="HisK_dim/P_dom"/>
</dbReference>
<evidence type="ECO:0000313" key="5">
    <source>
        <dbReference type="EMBL" id="SCX89267.1"/>
    </source>
</evidence>
<dbReference type="SUPFAM" id="SSF47384">
    <property type="entry name" value="Homodimeric domain of signal transducing histidine kinase"/>
    <property type="match status" value="1"/>
</dbReference>
<evidence type="ECO:0000256" key="3">
    <source>
        <dbReference type="SAM" id="Phobius"/>
    </source>
</evidence>
<comment type="catalytic activity">
    <reaction evidence="1">
        <text>ATP + protein L-histidine = ADP + protein N-phospho-L-histidine.</text>
        <dbReference type="EC" id="2.7.13.3"/>
    </reaction>
</comment>
<feature type="domain" description="Signal transduction histidine kinase dimerisation/phosphoacceptor" evidence="4">
    <location>
        <begin position="180"/>
        <end position="239"/>
    </location>
</feature>
<organism evidence="5 6">
    <name type="scientific">Butyrivibrio hungatei</name>
    <dbReference type="NCBI Taxonomy" id="185008"/>
    <lineage>
        <taxon>Bacteria</taxon>
        <taxon>Bacillati</taxon>
        <taxon>Bacillota</taxon>
        <taxon>Clostridia</taxon>
        <taxon>Lachnospirales</taxon>
        <taxon>Lachnospiraceae</taxon>
        <taxon>Butyrivibrio</taxon>
    </lineage>
</organism>
<gene>
    <name evidence="5" type="ORF">SAMN02910451_00726</name>
</gene>
<keyword evidence="3" id="KW-0472">Membrane</keyword>
<dbReference type="OrthoDB" id="84942at2"/>
<dbReference type="SMART" id="SM00388">
    <property type="entry name" value="HisKA"/>
    <property type="match status" value="1"/>
</dbReference>
<dbReference type="AlphaFoldDB" id="A0A1G5BGH7"/>
<protein>
    <recommendedName>
        <fullName evidence="2">histidine kinase</fullName>
        <ecNumber evidence="2">2.7.13.3</ecNumber>
    </recommendedName>
</protein>
<evidence type="ECO:0000256" key="2">
    <source>
        <dbReference type="ARBA" id="ARBA00012438"/>
    </source>
</evidence>
<name>A0A1G5BGH7_9FIRM</name>
<dbReference type="RefSeq" id="WP_074461466.1">
    <property type="nucleotide sequence ID" value="NZ_FMUR01000004.1"/>
</dbReference>
<accession>A0A1G5BGH7</accession>